<dbReference type="RefSeq" id="WP_096466773.1">
    <property type="nucleotide sequence ID" value="NZ_AP017312.1"/>
</dbReference>
<keyword evidence="1" id="KW-0131">Cell cycle</keyword>
<dbReference type="PANTHER" id="PTHR34298:SF2">
    <property type="entry name" value="SEGREGATION AND CONDENSATION PROTEIN B"/>
    <property type="match status" value="1"/>
</dbReference>
<accession>A0A0U4WKT1</accession>
<dbReference type="PANTHER" id="PTHR34298">
    <property type="entry name" value="SEGREGATION AND CONDENSATION PROTEIN B"/>
    <property type="match status" value="1"/>
</dbReference>
<dbReference type="GO" id="GO:0051301">
    <property type="term" value="P:cell division"/>
    <property type="evidence" value="ECO:0007669"/>
    <property type="project" value="UniProtKB-KW"/>
</dbReference>
<dbReference type="Gene3D" id="1.10.10.10">
    <property type="entry name" value="Winged helix-like DNA-binding domain superfamily/Winged helix DNA-binding domain"/>
    <property type="match status" value="2"/>
</dbReference>
<dbReference type="Proteomes" id="UP000217696">
    <property type="component" value="Chromosome"/>
</dbReference>
<dbReference type="InterPro" id="IPR005234">
    <property type="entry name" value="ScpB_csome_segregation"/>
</dbReference>
<dbReference type="PIRSF" id="PIRSF019345">
    <property type="entry name" value="ScpB"/>
    <property type="match status" value="1"/>
</dbReference>
<keyword evidence="1" id="KW-0159">Chromosome partition</keyword>
<comment type="subunit">
    <text evidence="1">Homodimer. Homodimerization may be required to stabilize the binding of ScpA to the Smc head domains. Component of a cohesin-like complex composed of ScpA, ScpB and the Smc homodimer, in which ScpA and ScpB bind to the head domain of Smc. The presence of the three proteins is required for the association of the complex with DNA.</text>
</comment>
<dbReference type="InterPro" id="IPR036388">
    <property type="entry name" value="WH-like_DNA-bd_sf"/>
</dbReference>
<dbReference type="InterPro" id="IPR036390">
    <property type="entry name" value="WH_DNA-bd_sf"/>
</dbReference>
<dbReference type="KEGG" id="asoc:CB4_03243"/>
<dbReference type="OrthoDB" id="9806226at2"/>
<dbReference type="EMBL" id="AP017312">
    <property type="protein sequence ID" value="BAU29065.1"/>
    <property type="molecule type" value="Genomic_DNA"/>
</dbReference>
<comment type="subcellular location">
    <subcellularLocation>
        <location evidence="1">Cytoplasm</location>
    </subcellularLocation>
    <text evidence="1">Associated with two foci at the outer edges of the nucleoid region in young cells, and at four foci within both cell halves in older cells.</text>
</comment>
<organism evidence="2 3">
    <name type="scientific">Aneurinibacillus soli</name>
    <dbReference type="NCBI Taxonomy" id="1500254"/>
    <lineage>
        <taxon>Bacteria</taxon>
        <taxon>Bacillati</taxon>
        <taxon>Bacillota</taxon>
        <taxon>Bacilli</taxon>
        <taxon>Bacillales</taxon>
        <taxon>Paenibacillaceae</taxon>
        <taxon>Aneurinibacillus group</taxon>
        <taxon>Aneurinibacillus</taxon>
    </lineage>
</organism>
<gene>
    <name evidence="1 2" type="primary">scpB</name>
    <name evidence="2" type="ORF">CB4_03243</name>
</gene>
<keyword evidence="3" id="KW-1185">Reference proteome</keyword>
<dbReference type="Pfam" id="PF04079">
    <property type="entry name" value="SMC_ScpB"/>
    <property type="match status" value="1"/>
</dbReference>
<dbReference type="HAMAP" id="MF_01804">
    <property type="entry name" value="ScpB"/>
    <property type="match status" value="1"/>
</dbReference>
<name>A0A0U4WKT1_9BACL</name>
<sequence>MVDVERLKAIVEGLLFVAGDEGMEAKQIAAILDLELHEVTALMDEMKRDYQEQQRGLQIVEIAQAYQFTTRPEYAPYFEKMVQSPSHASLSQAALETLAIVAYKQPITRVELEEIRGVKCERAIARLTSKSLIREVGRADTIGRPILYGTTKEFLEYFGLRSLDELPPAPEFPVEGDEMAEEAYLFYRKDETQ</sequence>
<comment type="similarity">
    <text evidence="1">Belongs to the ScpB family.</text>
</comment>
<evidence type="ECO:0000256" key="1">
    <source>
        <dbReference type="HAMAP-Rule" id="MF_01804"/>
    </source>
</evidence>
<comment type="function">
    <text evidence="1">Participates in chromosomal partition during cell division. May act via the formation of a condensin-like complex containing Smc and ScpA that pull DNA away from mid-cell into both cell halves.</text>
</comment>
<dbReference type="GO" id="GO:0005737">
    <property type="term" value="C:cytoplasm"/>
    <property type="evidence" value="ECO:0007669"/>
    <property type="project" value="UniProtKB-SubCell"/>
</dbReference>
<reference evidence="2 3" key="1">
    <citation type="submission" date="2015-12" db="EMBL/GenBank/DDBJ databases">
        <title>Genome sequence of Aneurinibacillus soli.</title>
        <authorList>
            <person name="Lee J.S."/>
            <person name="Lee K.C."/>
            <person name="Kim K.K."/>
            <person name="Lee B.W."/>
        </authorList>
    </citation>
    <scope>NUCLEOTIDE SEQUENCE [LARGE SCALE GENOMIC DNA]</scope>
    <source>
        <strain evidence="2 3">CB4</strain>
    </source>
</reference>
<proteinExistence type="inferred from homology"/>
<keyword evidence="1" id="KW-0963">Cytoplasm</keyword>
<dbReference type="NCBIfam" id="TIGR00281">
    <property type="entry name" value="SMC-Scp complex subunit ScpB"/>
    <property type="match status" value="1"/>
</dbReference>
<dbReference type="GO" id="GO:0051304">
    <property type="term" value="P:chromosome separation"/>
    <property type="evidence" value="ECO:0007669"/>
    <property type="project" value="InterPro"/>
</dbReference>
<dbReference type="SUPFAM" id="SSF46785">
    <property type="entry name" value="Winged helix' DNA-binding domain"/>
    <property type="match status" value="2"/>
</dbReference>
<keyword evidence="1" id="KW-0132">Cell division</keyword>
<evidence type="ECO:0000313" key="3">
    <source>
        <dbReference type="Proteomes" id="UP000217696"/>
    </source>
</evidence>
<dbReference type="GO" id="GO:0006260">
    <property type="term" value="P:DNA replication"/>
    <property type="evidence" value="ECO:0007669"/>
    <property type="project" value="UniProtKB-UniRule"/>
</dbReference>
<evidence type="ECO:0000313" key="2">
    <source>
        <dbReference type="EMBL" id="BAU29065.1"/>
    </source>
</evidence>
<dbReference type="AlphaFoldDB" id="A0A0U4WKT1"/>
<protein>
    <recommendedName>
        <fullName evidence="1">Segregation and condensation protein B</fullName>
    </recommendedName>
</protein>